<feature type="domain" description="HTH iclR-type" evidence="4">
    <location>
        <begin position="9"/>
        <end position="68"/>
    </location>
</feature>
<organism evidence="6 7">
    <name type="scientific">Natronocalculus amylovorans</name>
    <dbReference type="NCBI Taxonomy" id="2917812"/>
    <lineage>
        <taxon>Archaea</taxon>
        <taxon>Methanobacteriati</taxon>
        <taxon>Methanobacteriota</taxon>
        <taxon>Stenosarchaea group</taxon>
        <taxon>Halobacteria</taxon>
        <taxon>Halobacteriales</taxon>
        <taxon>Haloferacaceae</taxon>
        <taxon>Natronocalculus</taxon>
    </lineage>
</organism>
<dbReference type="EMBL" id="JAKRVX010000008">
    <property type="protein sequence ID" value="MCL9818141.1"/>
    <property type="molecule type" value="Genomic_DNA"/>
</dbReference>
<dbReference type="PANTHER" id="PTHR30136">
    <property type="entry name" value="HELIX-TURN-HELIX TRANSCRIPTIONAL REGULATOR, ICLR FAMILY"/>
    <property type="match status" value="1"/>
</dbReference>
<dbReference type="SUPFAM" id="SSF46785">
    <property type="entry name" value="Winged helix' DNA-binding domain"/>
    <property type="match status" value="1"/>
</dbReference>
<dbReference type="InterPro" id="IPR014757">
    <property type="entry name" value="Tscrpt_reg_IclR_C"/>
</dbReference>
<dbReference type="SMART" id="SM00346">
    <property type="entry name" value="HTH_ICLR"/>
    <property type="match status" value="1"/>
</dbReference>
<evidence type="ECO:0000259" key="5">
    <source>
        <dbReference type="PROSITE" id="PS51078"/>
    </source>
</evidence>
<evidence type="ECO:0000256" key="1">
    <source>
        <dbReference type="ARBA" id="ARBA00023015"/>
    </source>
</evidence>
<keyword evidence="2" id="KW-0238">DNA-binding</keyword>
<sequence length="255" mass="28178">MNDNTSNRVKSIETTIAIIEALQPKEGARVTEIATELDIAPSTVHRHLSTLHDHNFVKKSGDQYALGMRFLSIGGYLQHKKFEYRMAKTKIEDLAMETSERVQFVIEENGRRIYVHTAVGENAVETDSHIGKQGPLHCSAAGKAILANLPEPEREEILTGGGLEQITPQTITDPDMLRKELTEIRNTQIAFNKEESTPGLHAVGTAVTGKNDELIGGISVSGPAHRMMGDRFTKEIPKLLLGVANELELNIKYNQ</sequence>
<evidence type="ECO:0000313" key="6">
    <source>
        <dbReference type="EMBL" id="MCL9818141.1"/>
    </source>
</evidence>
<keyword evidence="1" id="KW-0805">Transcription regulation</keyword>
<dbReference type="RefSeq" id="WP_174654959.1">
    <property type="nucleotide sequence ID" value="NZ_JAKRVX010000008.1"/>
</dbReference>
<feature type="domain" description="IclR-ED" evidence="5">
    <location>
        <begin position="69"/>
        <end position="253"/>
    </location>
</feature>
<dbReference type="InterPro" id="IPR005471">
    <property type="entry name" value="Tscrpt_reg_IclR_N"/>
</dbReference>
<gene>
    <name evidence="6" type="ORF">AArcSt2_14450</name>
</gene>
<dbReference type="InterPro" id="IPR050707">
    <property type="entry name" value="HTH_MetabolicPath_Reg"/>
</dbReference>
<dbReference type="GO" id="GO:0045892">
    <property type="term" value="P:negative regulation of DNA-templated transcription"/>
    <property type="evidence" value="ECO:0007669"/>
    <property type="project" value="TreeGrafter"/>
</dbReference>
<accession>A0AAE3K9J8</accession>
<dbReference type="PANTHER" id="PTHR30136:SF35">
    <property type="entry name" value="HTH-TYPE TRANSCRIPTIONAL REGULATOR RV1719"/>
    <property type="match status" value="1"/>
</dbReference>
<dbReference type="Gene3D" id="1.10.10.10">
    <property type="entry name" value="Winged helix-like DNA-binding domain superfamily/Winged helix DNA-binding domain"/>
    <property type="match status" value="1"/>
</dbReference>
<reference evidence="6" key="1">
    <citation type="journal article" date="2022" name="Syst. Appl. Microbiol.">
        <title>Natronocalculus amylovorans gen. nov., sp. nov., and Natranaeroarchaeum aerophilus sp. nov., dominant culturable amylolytic natronoarchaea from hypersaline soda lakes in southwestern Siberia.</title>
        <authorList>
            <person name="Sorokin D.Y."/>
            <person name="Elcheninov A.G."/>
            <person name="Khizhniak T.V."/>
            <person name="Koenen M."/>
            <person name="Bale N.J."/>
            <person name="Damste J.S.S."/>
            <person name="Kublanov I.V."/>
        </authorList>
    </citation>
    <scope>NUCLEOTIDE SEQUENCE</scope>
    <source>
        <strain evidence="6">AArc-St2</strain>
    </source>
</reference>
<dbReference type="Pfam" id="PF01614">
    <property type="entry name" value="IclR_C"/>
    <property type="match status" value="1"/>
</dbReference>
<dbReference type="Pfam" id="PF09339">
    <property type="entry name" value="HTH_IclR"/>
    <property type="match status" value="1"/>
</dbReference>
<protein>
    <submittedName>
        <fullName evidence="6">IclR family transcriptional regulator</fullName>
    </submittedName>
</protein>
<dbReference type="GO" id="GO:0003700">
    <property type="term" value="F:DNA-binding transcription factor activity"/>
    <property type="evidence" value="ECO:0007669"/>
    <property type="project" value="TreeGrafter"/>
</dbReference>
<proteinExistence type="predicted"/>
<reference evidence="6" key="2">
    <citation type="submission" date="2022-02" db="EMBL/GenBank/DDBJ databases">
        <authorList>
            <person name="Elcheninov A.G."/>
            <person name="Sorokin D.Y."/>
            <person name="Kublanov I.V."/>
        </authorList>
    </citation>
    <scope>NUCLEOTIDE SEQUENCE</scope>
    <source>
        <strain evidence="6">AArc-St2</strain>
    </source>
</reference>
<dbReference type="PROSITE" id="PS51077">
    <property type="entry name" value="HTH_ICLR"/>
    <property type="match status" value="1"/>
</dbReference>
<keyword evidence="3" id="KW-0804">Transcription</keyword>
<keyword evidence="7" id="KW-1185">Reference proteome</keyword>
<evidence type="ECO:0000256" key="3">
    <source>
        <dbReference type="ARBA" id="ARBA00023163"/>
    </source>
</evidence>
<comment type="caution">
    <text evidence="6">The sequence shown here is derived from an EMBL/GenBank/DDBJ whole genome shotgun (WGS) entry which is preliminary data.</text>
</comment>
<dbReference type="GO" id="GO:0003677">
    <property type="term" value="F:DNA binding"/>
    <property type="evidence" value="ECO:0007669"/>
    <property type="project" value="UniProtKB-KW"/>
</dbReference>
<dbReference type="InterPro" id="IPR011991">
    <property type="entry name" value="ArsR-like_HTH"/>
</dbReference>
<name>A0AAE3K9J8_9EURY</name>
<evidence type="ECO:0000256" key="2">
    <source>
        <dbReference type="ARBA" id="ARBA00023125"/>
    </source>
</evidence>
<evidence type="ECO:0000313" key="7">
    <source>
        <dbReference type="Proteomes" id="UP001203207"/>
    </source>
</evidence>
<dbReference type="SUPFAM" id="SSF55781">
    <property type="entry name" value="GAF domain-like"/>
    <property type="match status" value="1"/>
</dbReference>
<dbReference type="Proteomes" id="UP001203207">
    <property type="component" value="Unassembled WGS sequence"/>
</dbReference>
<dbReference type="CDD" id="cd00090">
    <property type="entry name" value="HTH_ARSR"/>
    <property type="match status" value="1"/>
</dbReference>
<dbReference type="AlphaFoldDB" id="A0AAE3K9J8"/>
<dbReference type="InterPro" id="IPR029016">
    <property type="entry name" value="GAF-like_dom_sf"/>
</dbReference>
<dbReference type="InterPro" id="IPR036388">
    <property type="entry name" value="WH-like_DNA-bd_sf"/>
</dbReference>
<evidence type="ECO:0000259" key="4">
    <source>
        <dbReference type="PROSITE" id="PS51077"/>
    </source>
</evidence>
<dbReference type="PROSITE" id="PS51078">
    <property type="entry name" value="ICLR_ED"/>
    <property type="match status" value="1"/>
</dbReference>
<dbReference type="Gene3D" id="3.30.450.40">
    <property type="match status" value="1"/>
</dbReference>
<dbReference type="InterPro" id="IPR036390">
    <property type="entry name" value="WH_DNA-bd_sf"/>
</dbReference>